<feature type="non-terminal residue" evidence="1">
    <location>
        <position position="872"/>
    </location>
</feature>
<evidence type="ECO:0000313" key="1">
    <source>
        <dbReference type="EMBL" id="VDK47272.1"/>
    </source>
</evidence>
<name>A0A3P6QBL1_CYLGO</name>
<dbReference type="Proteomes" id="UP000271889">
    <property type="component" value="Unassembled WGS sequence"/>
</dbReference>
<organism evidence="1 2">
    <name type="scientific">Cylicostephanus goldi</name>
    <name type="common">Nematode worm</name>
    <dbReference type="NCBI Taxonomy" id="71465"/>
    <lineage>
        <taxon>Eukaryota</taxon>
        <taxon>Metazoa</taxon>
        <taxon>Ecdysozoa</taxon>
        <taxon>Nematoda</taxon>
        <taxon>Chromadorea</taxon>
        <taxon>Rhabditida</taxon>
        <taxon>Rhabditina</taxon>
        <taxon>Rhabditomorpha</taxon>
        <taxon>Strongyloidea</taxon>
        <taxon>Strongylidae</taxon>
        <taxon>Cylicostephanus</taxon>
    </lineage>
</organism>
<dbReference type="EMBL" id="UYRV01001612">
    <property type="protein sequence ID" value="VDK47272.1"/>
    <property type="molecule type" value="Genomic_DNA"/>
</dbReference>
<protein>
    <submittedName>
        <fullName evidence="1">Uncharacterized protein</fullName>
    </submittedName>
</protein>
<gene>
    <name evidence="1" type="ORF">CGOC_LOCUS976</name>
</gene>
<proteinExistence type="predicted"/>
<dbReference type="OrthoDB" id="5855668at2759"/>
<sequence>MILPESFMEVVTVRRIVPLAKLSLDLKIESSVVGVDLEGKPTPLLASEVTLAEKVLRKETWRLRESGDEKFNAVINLHKFELQKPTQKREICLPEKICISAAPVYIKADAVESDVVWTDHHLLKTPDQYTVGKKVIAANAAPEVRMKAEESGDEKVRLAVELLGTKGGVEISAVDWPLPNKGEGVEFETEEFGDEHAVLYGQINNKQAAYGDADLSKSIPRSHTLSLKTLESKEENLNISSEFGVRPETEVLDKLIHIAVKGDNTTLRCLESGDETIALGLAYDTSHQSEQTLNKWTDKRYGGDYYLYTKAPVFEDRMATMLLSQKVQLENIHHKQIQRVKSEINLRVTASTTENTTANLHYDRSLQKEKAVTMRSCPNVGEPYKCRFVESQEDFANTYYDFTLPAAAGTISLIQKVPLITEGAKLSCEAAEDVQIESNPALGKEAQFAVASTLVKDTNTIQPAVLKAKESTMESMNFATSFSKSDEKLQDSLIRKEVHRGSDITVTMKESREEKHTLYQKYEQEAMKEAVEVTRSVAWFGGRFLLNTDASEEHEISATREMEKKREAVVHCEQKTVLAHRAEPQQLTTKAAGSENVNVEHDGKHESASYTIAKKLTASNTESAMMRVEESAESIEHIYPIFTRPNDKFDLDRTMQIARDGGVQTLNTKAAEDNAETFTADLVKPIVKDLHTQFSTTIANTIAPAQLHAYSTKTTDLVVSQNLMRSAQQLSEKRTFTAANKGLPAAFTATETTEKHITSAIILRRDDSHHSESILVKDKRYGGAAELSAKYTTEVSSTMSGTLLCPRPTNLSAQKIIVIGNGIGPIKLTTYASSTEQRLVDTTWNRESAQYTIAKKLSAPNTDHSSITVREA</sequence>
<dbReference type="AlphaFoldDB" id="A0A3P6QBL1"/>
<reference evidence="1 2" key="1">
    <citation type="submission" date="2018-11" db="EMBL/GenBank/DDBJ databases">
        <authorList>
            <consortium name="Pathogen Informatics"/>
        </authorList>
    </citation>
    <scope>NUCLEOTIDE SEQUENCE [LARGE SCALE GENOMIC DNA]</scope>
</reference>
<keyword evidence="2" id="KW-1185">Reference proteome</keyword>
<accession>A0A3P6QBL1</accession>
<evidence type="ECO:0000313" key="2">
    <source>
        <dbReference type="Proteomes" id="UP000271889"/>
    </source>
</evidence>